<proteinExistence type="predicted"/>
<protein>
    <submittedName>
        <fullName evidence="2">Uncharacterized protein</fullName>
    </submittedName>
</protein>
<sequence length="152" mass="17545">MSRVVGEEWRQTGGRVFSVVEYELSKEQEWTTIRERRRVASKDVFEDPVDSLRLAIRLRMCCRRYRQLRTQKLDEAGPECGRNPLITVGDTLLGQAVMAQNAVDEVRRGLGRGDCVANRDEVHHLREPIHEDQDARSTFDIGREPEDEIHGD</sequence>
<comment type="caution">
    <text evidence="2">The sequence shown here is derived from an EMBL/GenBank/DDBJ whole genome shotgun (WGS) entry which is preliminary data.</text>
</comment>
<organism evidence="2 3">
    <name type="scientific">Phytophthora fragariae</name>
    <dbReference type="NCBI Taxonomy" id="53985"/>
    <lineage>
        <taxon>Eukaryota</taxon>
        <taxon>Sar</taxon>
        <taxon>Stramenopiles</taxon>
        <taxon>Oomycota</taxon>
        <taxon>Peronosporomycetes</taxon>
        <taxon>Peronosporales</taxon>
        <taxon>Peronosporaceae</taxon>
        <taxon>Phytophthora</taxon>
    </lineage>
</organism>
<reference evidence="2 3" key="1">
    <citation type="submission" date="2018-09" db="EMBL/GenBank/DDBJ databases">
        <title>Genomic investigation of the strawberry pathogen Phytophthora fragariae indicates pathogenicity is determined by transcriptional variation in three key races.</title>
        <authorList>
            <person name="Adams T.M."/>
            <person name="Armitage A.D."/>
            <person name="Sobczyk M.K."/>
            <person name="Bates H.J."/>
            <person name="Dunwell J.M."/>
            <person name="Nellist C.F."/>
            <person name="Harrison R.J."/>
        </authorList>
    </citation>
    <scope>NUCLEOTIDE SEQUENCE [LARGE SCALE GENOMIC DNA]</scope>
    <source>
        <strain evidence="2 3">NOV-77</strain>
    </source>
</reference>
<dbReference type="AlphaFoldDB" id="A0A6G0R7H0"/>
<name>A0A6G0R7H0_9STRA</name>
<feature type="region of interest" description="Disordered" evidence="1">
    <location>
        <begin position="127"/>
        <end position="152"/>
    </location>
</feature>
<gene>
    <name evidence="2" type="ORF">PF008_g17723</name>
</gene>
<evidence type="ECO:0000256" key="1">
    <source>
        <dbReference type="SAM" id="MobiDB-lite"/>
    </source>
</evidence>
<accession>A0A6G0R7H0</accession>
<evidence type="ECO:0000313" key="2">
    <source>
        <dbReference type="EMBL" id="KAE9321849.1"/>
    </source>
</evidence>
<evidence type="ECO:0000313" key="3">
    <source>
        <dbReference type="Proteomes" id="UP000486351"/>
    </source>
</evidence>
<dbReference type="EMBL" id="QXFY01001298">
    <property type="protein sequence ID" value="KAE9321849.1"/>
    <property type="molecule type" value="Genomic_DNA"/>
</dbReference>
<dbReference type="Proteomes" id="UP000486351">
    <property type="component" value="Unassembled WGS sequence"/>
</dbReference>